<dbReference type="SUPFAM" id="SSF54427">
    <property type="entry name" value="NTF2-like"/>
    <property type="match status" value="1"/>
</dbReference>
<evidence type="ECO:0000313" key="5">
    <source>
        <dbReference type="EMBL" id="CAG8453522.1"/>
    </source>
</evidence>
<keyword evidence="6" id="KW-1185">Reference proteome</keyword>
<evidence type="ECO:0000256" key="1">
    <source>
        <dbReference type="ARBA" id="ARBA00022490"/>
    </source>
</evidence>
<feature type="domain" description="NTF2" evidence="4">
    <location>
        <begin position="1"/>
        <end position="117"/>
    </location>
</feature>
<protein>
    <recommendedName>
        <fullName evidence="2 3">Nuclear transport factor 2</fullName>
        <shortName evidence="3">NTF-2</shortName>
    </recommendedName>
</protein>
<dbReference type="GO" id="GO:0006606">
    <property type="term" value="P:protein import into nucleus"/>
    <property type="evidence" value="ECO:0007669"/>
    <property type="project" value="UniProtKB-ARBA"/>
</dbReference>
<dbReference type="InterPro" id="IPR018222">
    <property type="entry name" value="Nuclear_transport_factor_2_euk"/>
</dbReference>
<dbReference type="EMBL" id="CAJVPK010000120">
    <property type="protein sequence ID" value="CAG8453522.1"/>
    <property type="molecule type" value="Genomic_DNA"/>
</dbReference>
<dbReference type="OrthoDB" id="6507044at2759"/>
<proteinExistence type="predicted"/>
<evidence type="ECO:0000256" key="2">
    <source>
        <dbReference type="ARBA" id="ARBA00026247"/>
    </source>
</evidence>
<dbReference type="GO" id="GO:0005737">
    <property type="term" value="C:cytoplasm"/>
    <property type="evidence" value="ECO:0007669"/>
    <property type="project" value="UniProtKB-SubCell"/>
</dbReference>
<organism evidence="5 6">
    <name type="scientific">Diversispora eburnea</name>
    <dbReference type="NCBI Taxonomy" id="1213867"/>
    <lineage>
        <taxon>Eukaryota</taxon>
        <taxon>Fungi</taxon>
        <taxon>Fungi incertae sedis</taxon>
        <taxon>Mucoromycota</taxon>
        <taxon>Glomeromycotina</taxon>
        <taxon>Glomeromycetes</taxon>
        <taxon>Diversisporales</taxon>
        <taxon>Diversisporaceae</taxon>
        <taxon>Diversispora</taxon>
    </lineage>
</organism>
<dbReference type="CDD" id="cd00780">
    <property type="entry name" value="NTF2"/>
    <property type="match status" value="1"/>
</dbReference>
<dbReference type="GO" id="GO:0051028">
    <property type="term" value="P:mRNA transport"/>
    <property type="evidence" value="ECO:0007669"/>
    <property type="project" value="UniProtKB-UniRule"/>
</dbReference>
<dbReference type="InterPro" id="IPR045875">
    <property type="entry name" value="NTF2"/>
</dbReference>
<keyword evidence="3" id="KW-0653">Protein transport</keyword>
<dbReference type="AlphaFoldDB" id="A0A9N8VFF4"/>
<dbReference type="Pfam" id="PF02136">
    <property type="entry name" value="NTF2"/>
    <property type="match status" value="1"/>
</dbReference>
<comment type="function">
    <text evidence="3">Has a role in nuclear-cytoplasmic transport of proteins and mRNAs.</text>
</comment>
<dbReference type="Proteomes" id="UP000789706">
    <property type="component" value="Unassembled WGS sequence"/>
</dbReference>
<evidence type="ECO:0000256" key="3">
    <source>
        <dbReference type="RuleBase" id="RU369002"/>
    </source>
</evidence>
<dbReference type="GO" id="GO:0005635">
    <property type="term" value="C:nuclear envelope"/>
    <property type="evidence" value="ECO:0007669"/>
    <property type="project" value="UniProtKB-ARBA"/>
</dbReference>
<sequence>MLFFGAVKDLNPGKVVSRKSKLINPYLIREQSMLTFEAAPHQGVNNIIEKMTSLPFQRVAHRIASLDAQPSISNGIFVVVTGELLVDDEQNPQRFTQAFQLIPEGSTYWVLNDIFRLNYG</sequence>
<keyword evidence="3" id="KW-0813">Transport</keyword>
<dbReference type="Gene3D" id="3.10.450.50">
    <property type="match status" value="1"/>
</dbReference>
<accession>A0A9N8VFF4</accession>
<dbReference type="InterPro" id="IPR002075">
    <property type="entry name" value="NTF2_dom"/>
</dbReference>
<keyword evidence="1 3" id="KW-0963">Cytoplasm</keyword>
<dbReference type="FunFam" id="3.10.450.50:FF:000005">
    <property type="entry name" value="Nuclear transport factor 2"/>
    <property type="match status" value="1"/>
</dbReference>
<gene>
    <name evidence="5" type="ORF">DEBURN_LOCUS2279</name>
</gene>
<name>A0A9N8VFF4_9GLOM</name>
<comment type="caution">
    <text evidence="5">The sequence shown here is derived from an EMBL/GenBank/DDBJ whole genome shotgun (WGS) entry which is preliminary data.</text>
</comment>
<dbReference type="InterPro" id="IPR032710">
    <property type="entry name" value="NTF2-like_dom_sf"/>
</dbReference>
<reference evidence="5" key="1">
    <citation type="submission" date="2021-06" db="EMBL/GenBank/DDBJ databases">
        <authorList>
            <person name="Kallberg Y."/>
            <person name="Tangrot J."/>
            <person name="Rosling A."/>
        </authorList>
    </citation>
    <scope>NUCLEOTIDE SEQUENCE</scope>
    <source>
        <strain evidence="5">AZ414A</strain>
    </source>
</reference>
<dbReference type="PROSITE" id="PS50177">
    <property type="entry name" value="NTF2_DOMAIN"/>
    <property type="match status" value="1"/>
</dbReference>
<comment type="subcellular location">
    <subcellularLocation>
        <location evidence="3">Cytoplasm</location>
    </subcellularLocation>
    <subcellularLocation>
        <location evidence="3">Nucleus</location>
    </subcellularLocation>
</comment>
<dbReference type="PANTHER" id="PTHR12612">
    <property type="entry name" value="NUCLEAR TRANSPORT FACTOR 2"/>
    <property type="match status" value="1"/>
</dbReference>
<keyword evidence="3" id="KW-0539">Nucleus</keyword>
<evidence type="ECO:0000259" key="4">
    <source>
        <dbReference type="PROSITE" id="PS50177"/>
    </source>
</evidence>
<evidence type="ECO:0000313" key="6">
    <source>
        <dbReference type="Proteomes" id="UP000789706"/>
    </source>
</evidence>